<dbReference type="AlphaFoldDB" id="A0A0F5K604"/>
<name>A0A0F5K604_9BURK</name>
<dbReference type="InterPro" id="IPR019468">
    <property type="entry name" value="AdenyloSucc_lyase_C"/>
</dbReference>
<dbReference type="Gene3D" id="1.20.200.10">
    <property type="entry name" value="Fumarase/aspartase (Central domain)"/>
    <property type="match status" value="1"/>
</dbReference>
<accession>A0A0F5K604</accession>
<proteinExistence type="inferred from homology"/>
<gene>
    <name evidence="4" type="ORF">WM40_03180</name>
</gene>
<dbReference type="GO" id="GO:0047472">
    <property type="term" value="F:3-carboxy-cis,cis-muconate cycloisomerase activity"/>
    <property type="evidence" value="ECO:0007669"/>
    <property type="project" value="UniProtKB-UniRule"/>
</dbReference>
<reference evidence="4 5" key="1">
    <citation type="submission" date="2015-03" db="EMBL/GenBank/DDBJ databases">
        <title>Draft Genome Sequence of Burkholderia andropogonis type strain ICMP2807, isolated from Sorghum bicolor.</title>
        <authorList>
            <person name="Lopes-Santos L."/>
            <person name="Castro D.B."/>
            <person name="Ottoboni L.M."/>
            <person name="Park D."/>
            <person name="Weirc B.S."/>
            <person name="Destefano S.A."/>
        </authorList>
    </citation>
    <scope>NUCLEOTIDE SEQUENCE [LARGE SCALE GENOMIC DNA]</scope>
    <source>
        <strain evidence="4 5">ICMP2807</strain>
    </source>
</reference>
<dbReference type="FunFam" id="1.20.200.10:FF:000014">
    <property type="entry name" value="3-carboxy-cis,cis-muconate cycloisomerase"/>
    <property type="match status" value="1"/>
</dbReference>
<dbReference type="STRING" id="28092.WM40_03180"/>
<comment type="caution">
    <text evidence="4">The sequence shown here is derived from an EMBL/GenBank/DDBJ whole genome shotgun (WGS) entry which is preliminary data.</text>
</comment>
<keyword evidence="4" id="KW-0413">Isomerase</keyword>
<dbReference type="CDD" id="cd01597">
    <property type="entry name" value="pCLME"/>
    <property type="match status" value="1"/>
</dbReference>
<dbReference type="PRINTS" id="PR00149">
    <property type="entry name" value="FUMRATELYASE"/>
</dbReference>
<evidence type="ECO:0000313" key="5">
    <source>
        <dbReference type="Proteomes" id="UP000033618"/>
    </source>
</evidence>
<dbReference type="EC" id="5.5.1.2" evidence="2"/>
<dbReference type="GO" id="GO:0019619">
    <property type="term" value="P:3,4-dihydroxybenzoate catabolic process"/>
    <property type="evidence" value="ECO:0007669"/>
    <property type="project" value="InterPro"/>
</dbReference>
<dbReference type="NCBIfam" id="TIGR02426">
    <property type="entry name" value="protocat_pcaB"/>
    <property type="match status" value="1"/>
</dbReference>
<feature type="domain" description="Adenylosuccinate lyase C-terminal" evidence="3">
    <location>
        <begin position="367"/>
        <end position="446"/>
    </location>
</feature>
<evidence type="ECO:0000256" key="2">
    <source>
        <dbReference type="NCBIfam" id="TIGR02426"/>
    </source>
</evidence>
<protein>
    <recommendedName>
        <fullName evidence="2">3-carboxy-cis,cis-muconate cycloisomerase</fullName>
        <ecNumber evidence="2">5.5.1.2</ecNumber>
    </recommendedName>
</protein>
<keyword evidence="5" id="KW-1185">Reference proteome</keyword>
<dbReference type="PRINTS" id="PR00145">
    <property type="entry name" value="ARGSUCLYASE"/>
</dbReference>
<comment type="similarity">
    <text evidence="1">Belongs to the class-II fumarase/aspartase family.</text>
</comment>
<sequence length="452" mass="48840">MTSYASTVMDSILFRDAFGTSAMRGIFSDHALIQRYIDVEVALARAEAKTGVIPAEAADVIARESTIDKIDFDHMRHETDIVGYPILPLVHQLVAMCGDAGRFVHWGATTQDIMDTAVSLQVRDALDSVAADVRALRGILADLAKKHRDTPMAGRTHLQQALPVTFGYKVAIWLAMFDRHQQRLAELRPRVAVVEFGGAAGTLASLGDKGFAVQKALADALGLGVPATTWHVARDGFAEAVNLLALVTGSLGKIALDIMIMASTEFAEVYEPFVKGRGASSTMPQKRNPISSELMLAASKAVRQHAGLMVDAMVQDFERATGPWHAEWIAIPESFILTSGALHQAKFALRGLIVDADRMKHNLGISQGLIVAEAVMMAVAPFTGRQQAHDIVYDACRTVNEKGGTLAEALSALTTVMAHFNRDQIEKMTDPANYLGLAPDMVDQAIRLSQAV</sequence>
<dbReference type="Pfam" id="PF00206">
    <property type="entry name" value="Lyase_1"/>
    <property type="match status" value="1"/>
</dbReference>
<evidence type="ECO:0000259" key="3">
    <source>
        <dbReference type="SMART" id="SM00998"/>
    </source>
</evidence>
<dbReference type="InterPro" id="IPR008948">
    <property type="entry name" value="L-Aspartase-like"/>
</dbReference>
<dbReference type="PANTHER" id="PTHR43172:SF2">
    <property type="entry name" value="ADENYLOSUCCINATE LYASE C-TERMINAL DOMAIN-CONTAINING PROTEIN"/>
    <property type="match status" value="1"/>
</dbReference>
<dbReference type="SUPFAM" id="SSF48557">
    <property type="entry name" value="L-aspartase-like"/>
    <property type="match status" value="1"/>
</dbReference>
<dbReference type="OrthoDB" id="9768878at2"/>
<evidence type="ECO:0000313" key="4">
    <source>
        <dbReference type="EMBL" id="KKB64977.1"/>
    </source>
</evidence>
<dbReference type="Gene3D" id="1.10.40.30">
    <property type="entry name" value="Fumarase/aspartase (C-terminal domain)"/>
    <property type="match status" value="1"/>
</dbReference>
<dbReference type="Proteomes" id="UP000033618">
    <property type="component" value="Unassembled WGS sequence"/>
</dbReference>
<evidence type="ECO:0000256" key="1">
    <source>
        <dbReference type="ARBA" id="ARBA00034772"/>
    </source>
</evidence>
<organism evidence="4 5">
    <name type="scientific">Robbsia andropogonis</name>
    <dbReference type="NCBI Taxonomy" id="28092"/>
    <lineage>
        <taxon>Bacteria</taxon>
        <taxon>Pseudomonadati</taxon>
        <taxon>Pseudomonadota</taxon>
        <taxon>Betaproteobacteria</taxon>
        <taxon>Burkholderiales</taxon>
        <taxon>Burkholderiaceae</taxon>
        <taxon>Robbsia</taxon>
    </lineage>
</organism>
<dbReference type="PATRIC" id="fig|28092.6.peg.748"/>
<dbReference type="RefSeq" id="WP_046152110.1">
    <property type="nucleotide sequence ID" value="NZ_CADFGU010000004.1"/>
</dbReference>
<dbReference type="SMART" id="SM00998">
    <property type="entry name" value="ADSL_C"/>
    <property type="match status" value="1"/>
</dbReference>
<dbReference type="EMBL" id="LAQU01000002">
    <property type="protein sequence ID" value="KKB64977.1"/>
    <property type="molecule type" value="Genomic_DNA"/>
</dbReference>
<dbReference type="InterPro" id="IPR022761">
    <property type="entry name" value="Fumarate_lyase_N"/>
</dbReference>
<dbReference type="InterPro" id="IPR000362">
    <property type="entry name" value="Fumarate_lyase_fam"/>
</dbReference>
<dbReference type="InterPro" id="IPR012789">
    <property type="entry name" value="Protocat_PcaB-like"/>
</dbReference>
<dbReference type="Pfam" id="PF10397">
    <property type="entry name" value="ADSL_C"/>
    <property type="match status" value="1"/>
</dbReference>
<dbReference type="PANTHER" id="PTHR43172">
    <property type="entry name" value="ADENYLOSUCCINATE LYASE"/>
    <property type="match status" value="1"/>
</dbReference>